<protein>
    <recommendedName>
        <fullName evidence="12">Preprotein translocase subunit YajC</fullName>
    </recommendedName>
</protein>
<sequence>MFVLMYFILIRPQRKKEKETREMINNAIVGDRVITIGGITGKIINIKDDEFTIESGNERTKITIKKWAVKEVIKPISE</sequence>
<dbReference type="PANTHER" id="PTHR33909:SF1">
    <property type="entry name" value="SEC TRANSLOCON ACCESSORY COMPLEX SUBUNIT YAJC"/>
    <property type="match status" value="1"/>
</dbReference>
<keyword evidence="6" id="KW-0653">Protein transport</keyword>
<keyword evidence="9" id="KW-0472">Membrane</keyword>
<reference evidence="10 11" key="1">
    <citation type="submission" date="2016-02" db="EMBL/GenBank/DDBJ databases">
        <title>Comparison of Clostridium stercorarium subspecies using comparative genomics and transcriptomics.</title>
        <authorList>
            <person name="Schellenberg J."/>
            <person name="Thallinger G."/>
            <person name="Levin D.B."/>
            <person name="Zhang X."/>
            <person name="Alvare G."/>
            <person name="Fristensky B."/>
            <person name="Sparling R."/>
        </authorList>
    </citation>
    <scope>NUCLEOTIDE SEQUENCE [LARGE SCALE GENOMIC DNA]</scope>
    <source>
        <strain evidence="10 11">DSM 2910</strain>
    </source>
</reference>
<comment type="similarity">
    <text evidence="2">Belongs to the YajC family.</text>
</comment>
<dbReference type="SMART" id="SM01323">
    <property type="entry name" value="YajC"/>
    <property type="match status" value="1"/>
</dbReference>
<keyword evidence="8" id="KW-0811">Translocation</keyword>
<evidence type="ECO:0000256" key="6">
    <source>
        <dbReference type="ARBA" id="ARBA00022927"/>
    </source>
</evidence>
<keyword evidence="3" id="KW-0813">Transport</keyword>
<organism evidence="10 11">
    <name type="scientific">Thermoclostridium stercorarium subsp. thermolacticum DSM 2910</name>
    <dbReference type="NCBI Taxonomy" id="1121336"/>
    <lineage>
        <taxon>Bacteria</taxon>
        <taxon>Bacillati</taxon>
        <taxon>Bacillota</taxon>
        <taxon>Clostridia</taxon>
        <taxon>Eubacteriales</taxon>
        <taxon>Oscillospiraceae</taxon>
        <taxon>Thermoclostridium</taxon>
    </lineage>
</organism>
<dbReference type="GO" id="GO:0015031">
    <property type="term" value="P:protein transport"/>
    <property type="evidence" value="ECO:0007669"/>
    <property type="project" value="UniProtKB-KW"/>
</dbReference>
<dbReference type="PANTHER" id="PTHR33909">
    <property type="entry name" value="SEC TRANSLOCON ACCESSORY COMPLEX SUBUNIT YAJC"/>
    <property type="match status" value="1"/>
</dbReference>
<evidence type="ECO:0000256" key="9">
    <source>
        <dbReference type="ARBA" id="ARBA00023136"/>
    </source>
</evidence>
<gene>
    <name evidence="10" type="ORF">CSTERTH_06220</name>
</gene>
<dbReference type="GO" id="GO:0005886">
    <property type="term" value="C:plasma membrane"/>
    <property type="evidence" value="ECO:0007669"/>
    <property type="project" value="UniProtKB-SubCell"/>
</dbReference>
<evidence type="ECO:0000313" key="11">
    <source>
        <dbReference type="Proteomes" id="UP000092971"/>
    </source>
</evidence>
<dbReference type="NCBIfam" id="TIGR00739">
    <property type="entry name" value="yajC"/>
    <property type="match status" value="1"/>
</dbReference>
<evidence type="ECO:0000256" key="5">
    <source>
        <dbReference type="ARBA" id="ARBA00022692"/>
    </source>
</evidence>
<name>A0A1B1YGX6_THEST</name>
<evidence type="ECO:0000256" key="1">
    <source>
        <dbReference type="ARBA" id="ARBA00004162"/>
    </source>
</evidence>
<dbReference type="EMBL" id="CP014672">
    <property type="protein sequence ID" value="ANX00006.1"/>
    <property type="molecule type" value="Genomic_DNA"/>
</dbReference>
<comment type="subcellular location">
    <subcellularLocation>
        <location evidence="1">Cell membrane</location>
        <topology evidence="1">Single-pass membrane protein</topology>
    </subcellularLocation>
</comment>
<evidence type="ECO:0000256" key="7">
    <source>
        <dbReference type="ARBA" id="ARBA00022989"/>
    </source>
</evidence>
<dbReference type="InterPro" id="IPR003849">
    <property type="entry name" value="Preprotein_translocase_YajC"/>
</dbReference>
<evidence type="ECO:0008006" key="12">
    <source>
        <dbReference type="Google" id="ProtNLM"/>
    </source>
</evidence>
<evidence type="ECO:0000256" key="3">
    <source>
        <dbReference type="ARBA" id="ARBA00022448"/>
    </source>
</evidence>
<keyword evidence="7" id="KW-1133">Transmembrane helix</keyword>
<keyword evidence="4" id="KW-1003">Cell membrane</keyword>
<dbReference type="Pfam" id="PF02699">
    <property type="entry name" value="YajC"/>
    <property type="match status" value="1"/>
</dbReference>
<accession>A0A1B1YGX6</accession>
<evidence type="ECO:0000313" key="10">
    <source>
        <dbReference type="EMBL" id="ANX00006.1"/>
    </source>
</evidence>
<dbReference type="Proteomes" id="UP000092971">
    <property type="component" value="Chromosome"/>
</dbReference>
<dbReference type="AlphaFoldDB" id="A0A1B1YGX6"/>
<proteinExistence type="inferred from homology"/>
<evidence type="ECO:0000256" key="2">
    <source>
        <dbReference type="ARBA" id="ARBA00006742"/>
    </source>
</evidence>
<evidence type="ECO:0000256" key="8">
    <source>
        <dbReference type="ARBA" id="ARBA00023010"/>
    </source>
</evidence>
<keyword evidence="5" id="KW-0812">Transmembrane</keyword>
<evidence type="ECO:0000256" key="4">
    <source>
        <dbReference type="ARBA" id="ARBA00022475"/>
    </source>
</evidence>